<comment type="caution">
    <text evidence="5">The sequence shown here is derived from an EMBL/GenBank/DDBJ whole genome shotgun (WGS) entry which is preliminary data.</text>
</comment>
<dbReference type="GO" id="GO:0006888">
    <property type="term" value="P:endoplasmic reticulum to Golgi vesicle-mediated transport"/>
    <property type="evidence" value="ECO:0007669"/>
    <property type="project" value="TreeGrafter"/>
</dbReference>
<dbReference type="Proteomes" id="UP000179807">
    <property type="component" value="Unassembled WGS sequence"/>
</dbReference>
<dbReference type="InterPro" id="IPR001680">
    <property type="entry name" value="WD40_rpt"/>
</dbReference>
<dbReference type="Pfam" id="PF12894">
    <property type="entry name" value="ANAPC4_WD40"/>
    <property type="match status" value="1"/>
</dbReference>
<dbReference type="Gene3D" id="2.130.10.10">
    <property type="entry name" value="YVTN repeat-like/Quinoprotein amine dehydrogenase"/>
    <property type="match status" value="1"/>
</dbReference>
<dbReference type="GeneID" id="94833197"/>
<protein>
    <recommendedName>
        <fullName evidence="4">Anaphase-promoting complex subunit 4-like WD40 domain-containing protein</fullName>
    </recommendedName>
</protein>
<dbReference type="EMBL" id="MLAK01000431">
    <property type="protein sequence ID" value="OHT14001.1"/>
    <property type="molecule type" value="Genomic_DNA"/>
</dbReference>
<dbReference type="PROSITE" id="PS50082">
    <property type="entry name" value="WD_REPEATS_2"/>
    <property type="match status" value="2"/>
</dbReference>
<dbReference type="GO" id="GO:0006886">
    <property type="term" value="P:intracellular protein transport"/>
    <property type="evidence" value="ECO:0007669"/>
    <property type="project" value="TreeGrafter"/>
</dbReference>
<dbReference type="OrthoDB" id="10261470at2759"/>
<evidence type="ECO:0000256" key="3">
    <source>
        <dbReference type="PROSITE-ProRule" id="PRU00221"/>
    </source>
</evidence>
<dbReference type="InterPro" id="IPR024977">
    <property type="entry name" value="Apc4-like_WD40_dom"/>
</dbReference>
<dbReference type="SMART" id="SM00320">
    <property type="entry name" value="WD40"/>
    <property type="match status" value="4"/>
</dbReference>
<dbReference type="GO" id="GO:0030126">
    <property type="term" value="C:COPI vesicle coat"/>
    <property type="evidence" value="ECO:0007669"/>
    <property type="project" value="TreeGrafter"/>
</dbReference>
<feature type="repeat" description="WD" evidence="3">
    <location>
        <begin position="93"/>
        <end position="134"/>
    </location>
</feature>
<evidence type="ECO:0000259" key="4">
    <source>
        <dbReference type="Pfam" id="PF12894"/>
    </source>
</evidence>
<dbReference type="AlphaFoldDB" id="A0A1J4KRT1"/>
<dbReference type="VEuPathDB" id="TrichDB:TRFO_15633"/>
<dbReference type="Pfam" id="PF00400">
    <property type="entry name" value="WD40"/>
    <property type="match status" value="2"/>
</dbReference>
<proteinExistence type="predicted"/>
<dbReference type="PANTHER" id="PTHR19876:SF2">
    <property type="entry name" value="COATOMER SUBUNIT BETA"/>
    <property type="match status" value="1"/>
</dbReference>
<keyword evidence="2" id="KW-0677">Repeat</keyword>
<evidence type="ECO:0000256" key="1">
    <source>
        <dbReference type="ARBA" id="ARBA00022574"/>
    </source>
</evidence>
<dbReference type="RefSeq" id="XP_068367137.1">
    <property type="nucleotide sequence ID" value="XM_068498493.1"/>
</dbReference>
<dbReference type="GO" id="GO:0006891">
    <property type="term" value="P:intra-Golgi vesicle-mediated transport"/>
    <property type="evidence" value="ECO:0007669"/>
    <property type="project" value="TreeGrafter"/>
</dbReference>
<dbReference type="GO" id="GO:0005634">
    <property type="term" value="C:nucleus"/>
    <property type="evidence" value="ECO:0007669"/>
    <property type="project" value="UniProtKB-SubCell"/>
</dbReference>
<dbReference type="PANTHER" id="PTHR19876">
    <property type="entry name" value="COATOMER"/>
    <property type="match status" value="1"/>
</dbReference>
<dbReference type="SUPFAM" id="SSF50978">
    <property type="entry name" value="WD40 repeat-like"/>
    <property type="match status" value="1"/>
</dbReference>
<feature type="repeat" description="WD" evidence="3">
    <location>
        <begin position="138"/>
        <end position="169"/>
    </location>
</feature>
<organism evidence="5 6">
    <name type="scientific">Tritrichomonas foetus</name>
    <dbReference type="NCBI Taxonomy" id="1144522"/>
    <lineage>
        <taxon>Eukaryota</taxon>
        <taxon>Metamonada</taxon>
        <taxon>Parabasalia</taxon>
        <taxon>Tritrichomonadida</taxon>
        <taxon>Tritrichomonadidae</taxon>
        <taxon>Tritrichomonas</taxon>
    </lineage>
</organism>
<sequence>MKTKFNTKSDRVKSVSYCHDDSIMVSALYNGTVQVFDMNKKELLSQTKISDKPIRCIQFFDTQNHNNMCIIADDDGTIYTFDWKEEKILSTLKNAHQDFIRKIAVHHHQPLFLTCSDDNTIKLFSIQEDNQIKLEKMYSGHQHYVMDVKFNPFDENTFASCSLDGTVKF</sequence>
<evidence type="ECO:0000313" key="5">
    <source>
        <dbReference type="EMBL" id="OHT14001.1"/>
    </source>
</evidence>
<accession>A0A1J4KRT1</accession>
<gene>
    <name evidence="5" type="ORF">TRFO_15633</name>
</gene>
<evidence type="ECO:0000313" key="6">
    <source>
        <dbReference type="Proteomes" id="UP000179807"/>
    </source>
</evidence>
<keyword evidence="1 3" id="KW-0853">WD repeat</keyword>
<dbReference type="InterPro" id="IPR015943">
    <property type="entry name" value="WD40/YVTN_repeat-like_dom_sf"/>
</dbReference>
<keyword evidence="6" id="KW-1185">Reference proteome</keyword>
<dbReference type="InterPro" id="IPR050844">
    <property type="entry name" value="Coatomer_complex_subunit"/>
</dbReference>
<feature type="domain" description="Anaphase-promoting complex subunit 4-like WD40" evidence="4">
    <location>
        <begin position="7"/>
        <end position="59"/>
    </location>
</feature>
<dbReference type="GO" id="GO:0006890">
    <property type="term" value="P:retrograde vesicle-mediated transport, Golgi to endoplasmic reticulum"/>
    <property type="evidence" value="ECO:0007669"/>
    <property type="project" value="TreeGrafter"/>
</dbReference>
<dbReference type="InterPro" id="IPR036322">
    <property type="entry name" value="WD40_repeat_dom_sf"/>
</dbReference>
<reference evidence="5" key="1">
    <citation type="submission" date="2016-10" db="EMBL/GenBank/DDBJ databases">
        <authorList>
            <person name="Benchimol M."/>
            <person name="Almeida L.G."/>
            <person name="Vasconcelos A.T."/>
            <person name="Perreira-Neves A."/>
            <person name="Rosa I.A."/>
            <person name="Tasca T."/>
            <person name="Bogo M.R."/>
            <person name="de Souza W."/>
        </authorList>
    </citation>
    <scope>NUCLEOTIDE SEQUENCE [LARGE SCALE GENOMIC DNA]</scope>
    <source>
        <strain evidence="5">K</strain>
    </source>
</reference>
<dbReference type="PROSITE" id="PS50294">
    <property type="entry name" value="WD_REPEATS_REGION"/>
    <property type="match status" value="1"/>
</dbReference>
<name>A0A1J4KRT1_9EUKA</name>
<evidence type="ECO:0000256" key="2">
    <source>
        <dbReference type="ARBA" id="ARBA00022737"/>
    </source>
</evidence>